<feature type="compositionally biased region" description="Basic and acidic residues" evidence="2">
    <location>
        <begin position="25"/>
        <end position="53"/>
    </location>
</feature>
<evidence type="ECO:0000313" key="3">
    <source>
        <dbReference type="EMBL" id="KAL3680574.1"/>
    </source>
</evidence>
<feature type="region of interest" description="Disordered" evidence="2">
    <location>
        <begin position="17"/>
        <end position="150"/>
    </location>
</feature>
<accession>A0ABD3GS19</accession>
<comment type="caution">
    <text evidence="3">The sequence shown here is derived from an EMBL/GenBank/DDBJ whole genome shotgun (WGS) entry which is preliminary data.</text>
</comment>
<dbReference type="AlphaFoldDB" id="A0ABD3GS19"/>
<reference evidence="3 4" key="1">
    <citation type="submission" date="2024-09" db="EMBL/GenBank/DDBJ databases">
        <title>Chromosome-scale assembly of Riccia sorocarpa.</title>
        <authorList>
            <person name="Paukszto L."/>
        </authorList>
    </citation>
    <scope>NUCLEOTIDE SEQUENCE [LARGE SCALE GENOMIC DNA]</scope>
    <source>
        <strain evidence="3">LP-2024</strain>
        <tissue evidence="3">Aerial parts of the thallus</tissue>
    </source>
</reference>
<keyword evidence="4" id="KW-1185">Reference proteome</keyword>
<evidence type="ECO:0000313" key="4">
    <source>
        <dbReference type="Proteomes" id="UP001633002"/>
    </source>
</evidence>
<name>A0ABD3GS19_9MARC</name>
<dbReference type="EMBL" id="JBJQOH010000007">
    <property type="protein sequence ID" value="KAL3680574.1"/>
    <property type="molecule type" value="Genomic_DNA"/>
</dbReference>
<feature type="compositionally biased region" description="Acidic residues" evidence="2">
    <location>
        <begin position="224"/>
        <end position="239"/>
    </location>
</feature>
<feature type="coiled-coil region" evidence="1">
    <location>
        <begin position="261"/>
        <end position="295"/>
    </location>
</feature>
<evidence type="ECO:0000256" key="2">
    <source>
        <dbReference type="SAM" id="MobiDB-lite"/>
    </source>
</evidence>
<proteinExistence type="predicted"/>
<organism evidence="3 4">
    <name type="scientific">Riccia sorocarpa</name>
    <dbReference type="NCBI Taxonomy" id="122646"/>
    <lineage>
        <taxon>Eukaryota</taxon>
        <taxon>Viridiplantae</taxon>
        <taxon>Streptophyta</taxon>
        <taxon>Embryophyta</taxon>
        <taxon>Marchantiophyta</taxon>
        <taxon>Marchantiopsida</taxon>
        <taxon>Marchantiidae</taxon>
        <taxon>Marchantiales</taxon>
        <taxon>Ricciaceae</taxon>
        <taxon>Riccia</taxon>
    </lineage>
</organism>
<dbReference type="Proteomes" id="UP001633002">
    <property type="component" value="Unassembled WGS sequence"/>
</dbReference>
<gene>
    <name evidence="3" type="ORF">R1sor_023530</name>
</gene>
<keyword evidence="1" id="KW-0175">Coiled coil</keyword>
<evidence type="ECO:0000256" key="1">
    <source>
        <dbReference type="SAM" id="Coils"/>
    </source>
</evidence>
<feature type="region of interest" description="Disordered" evidence="2">
    <location>
        <begin position="211"/>
        <end position="242"/>
    </location>
</feature>
<protein>
    <submittedName>
        <fullName evidence="3">Uncharacterized protein</fullName>
    </submittedName>
</protein>
<feature type="compositionally biased region" description="Basic and acidic residues" evidence="2">
    <location>
        <begin position="99"/>
        <end position="109"/>
    </location>
</feature>
<sequence length="423" mass="45777">MLAEYVLAKKSIIDKKTQGLLVGIKDGDTRKIPEKKVSTPDRSKKSEGMKKSEPVGVKPTTERVRKPKLKKASDLFKVANNRSKPVADSPSNRTRGAKRKAEEPSDGEGKHRRRKLQFQEEEEEDSSEQTSDGDVAADLNPLLGALEDAGELQRVELMTDITEYMTDPDPVEAVVKESIRPPLVPKKPPVQRTASRLGVPELTVVATDVLEEQTGKEEPQLDTVMEEGQADPEQTDGEPEETRYAHIRKNTKDVRVSTIVNQAVTSEINHLEKRIQENEAAIRESDRELAAARKAAPVSMTVGGTRVTQAQAQTATGLLIQMKTMNPNQRRSMQAASVPVSQQGHPVPARTSSNGNPVVNGRISLPPVITSGLAANPVRGSSNVVVPISNTTTASVPVTVIPSSSGYSNYECSGSTGSSLSIE</sequence>